<name>A0A222VN45_9PSEU</name>
<dbReference type="KEGG" id="pmad:BAY61_10455"/>
<dbReference type="InterPro" id="IPR008995">
    <property type="entry name" value="Mo/tungstate-bd_C_term_dom"/>
</dbReference>
<dbReference type="GO" id="GO:0005524">
    <property type="term" value="F:ATP binding"/>
    <property type="evidence" value="ECO:0007669"/>
    <property type="project" value="UniProtKB-KW"/>
</dbReference>
<dbReference type="InterPro" id="IPR012340">
    <property type="entry name" value="NA-bd_OB-fold"/>
</dbReference>
<evidence type="ECO:0000313" key="5">
    <source>
        <dbReference type="Proteomes" id="UP000199494"/>
    </source>
</evidence>
<dbReference type="Proteomes" id="UP000199494">
    <property type="component" value="Unassembled WGS sequence"/>
</dbReference>
<evidence type="ECO:0000256" key="3">
    <source>
        <dbReference type="ARBA" id="ARBA00022840"/>
    </source>
</evidence>
<keyword evidence="5" id="KW-1185">Reference proteome</keyword>
<protein>
    <submittedName>
        <fullName evidence="4">Iron(III) transport system ATP-binding protein</fullName>
    </submittedName>
</protein>
<dbReference type="Pfam" id="PF00005">
    <property type="entry name" value="ABC_tran"/>
    <property type="match status" value="1"/>
</dbReference>
<dbReference type="InterPro" id="IPR027417">
    <property type="entry name" value="P-loop_NTPase"/>
</dbReference>
<dbReference type="Gene3D" id="3.40.50.300">
    <property type="entry name" value="P-loop containing nucleotide triphosphate hydrolases"/>
    <property type="match status" value="1"/>
</dbReference>
<sequence length="390" mass="41860">MSDLIFDDVHKNFGEVPAVAGLDLRIAAGESVVLLGPSGCGKTTTLRMVAGFERPTRGSIALGGSVVADRAVFVPPEHRDVGVVFQSYALWPHLTVADNIGFGLTVRRRKASGARKGLAARVAATLEQVQLDGLGERYPHELSGGQQQRVALARALITDPKVLLLDEPLSNLDTRLREDMRLEIRRIQREFDITMIYITHDRIEALALADRIVGLKQGNVQQIGSPAELYQRPRNRFVALSLGQANFLPAVVTSSHGGTDARVRLGSGEPVAVRGTEAPLPEGEDVTVCVRPVDLTLTELDRQEGPWTGTVRESVFLGDEVHYVVDIPALAEPLRVVERAHRPLAHGTAVSFAVAPLAASVLDETGTPATNTDALAATAAPRPDSAVSSR</sequence>
<proteinExistence type="predicted"/>
<gene>
    <name evidence="4" type="ORF">SAMN05421630_101455</name>
</gene>
<evidence type="ECO:0000256" key="2">
    <source>
        <dbReference type="ARBA" id="ARBA00022741"/>
    </source>
</evidence>
<dbReference type="InterPro" id="IPR013611">
    <property type="entry name" value="Transp-assoc_OB_typ2"/>
</dbReference>
<organism evidence="4 5">
    <name type="scientific">Prauserella marina</name>
    <dbReference type="NCBI Taxonomy" id="530584"/>
    <lineage>
        <taxon>Bacteria</taxon>
        <taxon>Bacillati</taxon>
        <taxon>Actinomycetota</taxon>
        <taxon>Actinomycetes</taxon>
        <taxon>Pseudonocardiales</taxon>
        <taxon>Pseudonocardiaceae</taxon>
        <taxon>Prauserella</taxon>
    </lineage>
</organism>
<keyword evidence="3 4" id="KW-0067">ATP-binding</keyword>
<dbReference type="PANTHER" id="PTHR42781:SF4">
    <property type="entry name" value="SPERMIDINE_PUTRESCINE IMPORT ATP-BINDING PROTEIN POTA"/>
    <property type="match status" value="1"/>
</dbReference>
<dbReference type="Gene3D" id="2.40.50.100">
    <property type="match status" value="1"/>
</dbReference>
<dbReference type="Pfam" id="PF08402">
    <property type="entry name" value="TOBE_2"/>
    <property type="match status" value="1"/>
</dbReference>
<dbReference type="PANTHER" id="PTHR42781">
    <property type="entry name" value="SPERMIDINE/PUTRESCINE IMPORT ATP-BINDING PROTEIN POTA"/>
    <property type="match status" value="1"/>
</dbReference>
<dbReference type="STRING" id="530584.SAMN05421630_101455"/>
<dbReference type="PROSITE" id="PS00211">
    <property type="entry name" value="ABC_TRANSPORTER_1"/>
    <property type="match status" value="1"/>
</dbReference>
<keyword evidence="2" id="KW-0547">Nucleotide-binding</keyword>
<dbReference type="FunFam" id="3.40.50.300:FF:000042">
    <property type="entry name" value="Maltose/maltodextrin ABC transporter, ATP-binding protein"/>
    <property type="match status" value="1"/>
</dbReference>
<dbReference type="EMBL" id="FMZE01000001">
    <property type="protein sequence ID" value="SDC11083.1"/>
    <property type="molecule type" value="Genomic_DNA"/>
</dbReference>
<dbReference type="GO" id="GO:0016887">
    <property type="term" value="F:ATP hydrolysis activity"/>
    <property type="evidence" value="ECO:0007669"/>
    <property type="project" value="InterPro"/>
</dbReference>
<accession>A0A222VN45</accession>
<dbReference type="SUPFAM" id="SSF52540">
    <property type="entry name" value="P-loop containing nucleoside triphosphate hydrolases"/>
    <property type="match status" value="1"/>
</dbReference>
<dbReference type="PROSITE" id="PS50893">
    <property type="entry name" value="ABC_TRANSPORTER_2"/>
    <property type="match status" value="1"/>
</dbReference>
<dbReference type="GO" id="GO:0140359">
    <property type="term" value="F:ABC-type transporter activity"/>
    <property type="evidence" value="ECO:0007669"/>
    <property type="project" value="UniProtKB-ARBA"/>
</dbReference>
<dbReference type="Gene3D" id="2.40.50.140">
    <property type="entry name" value="Nucleic acid-binding proteins"/>
    <property type="match status" value="1"/>
</dbReference>
<dbReference type="SMART" id="SM00382">
    <property type="entry name" value="AAA"/>
    <property type="match status" value="1"/>
</dbReference>
<dbReference type="InterPro" id="IPR017871">
    <property type="entry name" value="ABC_transporter-like_CS"/>
</dbReference>
<dbReference type="AlphaFoldDB" id="A0A222VN45"/>
<dbReference type="RefSeq" id="WP_170140044.1">
    <property type="nucleotide sequence ID" value="NZ_CP016353.1"/>
</dbReference>
<keyword evidence="1" id="KW-0813">Transport</keyword>
<reference evidence="4 5" key="1">
    <citation type="submission" date="2016-10" db="EMBL/GenBank/DDBJ databases">
        <authorList>
            <person name="de Groot N.N."/>
        </authorList>
    </citation>
    <scope>NUCLEOTIDE SEQUENCE [LARGE SCALE GENOMIC DNA]</scope>
    <source>
        <strain evidence="4 5">CGMCC 4.5506</strain>
    </source>
</reference>
<dbReference type="InterPro" id="IPR003439">
    <property type="entry name" value="ABC_transporter-like_ATP-bd"/>
</dbReference>
<evidence type="ECO:0000256" key="1">
    <source>
        <dbReference type="ARBA" id="ARBA00022448"/>
    </source>
</evidence>
<evidence type="ECO:0000313" key="4">
    <source>
        <dbReference type="EMBL" id="SDC11083.1"/>
    </source>
</evidence>
<dbReference type="GO" id="GO:0043190">
    <property type="term" value="C:ATP-binding cassette (ABC) transporter complex"/>
    <property type="evidence" value="ECO:0007669"/>
    <property type="project" value="InterPro"/>
</dbReference>
<dbReference type="InterPro" id="IPR003593">
    <property type="entry name" value="AAA+_ATPase"/>
</dbReference>
<dbReference type="InterPro" id="IPR050093">
    <property type="entry name" value="ABC_SmlMolc_Importer"/>
</dbReference>
<dbReference type="SUPFAM" id="SSF50331">
    <property type="entry name" value="MOP-like"/>
    <property type="match status" value="1"/>
</dbReference>